<dbReference type="EMBL" id="WVTB01000091">
    <property type="protein sequence ID" value="KAF3798848.1"/>
    <property type="molecule type" value="Genomic_DNA"/>
</dbReference>
<evidence type="ECO:0000256" key="8">
    <source>
        <dbReference type="ARBA" id="ARBA00023011"/>
    </source>
</evidence>
<keyword evidence="8" id="KW-0756">Sterol biosynthesis</keyword>
<reference evidence="14" key="1">
    <citation type="journal article" date="2020" name="Phytopathology">
        <title>Genome sequence and comparative analysis of Colletotrichum gloeosporioides isolated from Liriodendron leaves.</title>
        <authorList>
            <person name="Fu F.F."/>
            <person name="Hao Z."/>
            <person name="Wang P."/>
            <person name="Lu Y."/>
            <person name="Xue L.J."/>
            <person name="Wei G."/>
            <person name="Tian Y."/>
            <person name="Baishi H."/>
            <person name="Xu H."/>
            <person name="Shi J."/>
            <person name="Cheng T."/>
            <person name="Wang G."/>
            <person name="Yi Y."/>
            <person name="Chen J."/>
        </authorList>
    </citation>
    <scope>NUCLEOTIDE SEQUENCE</scope>
    <source>
        <strain evidence="14">Lc1</strain>
    </source>
</reference>
<keyword evidence="10 13" id="KW-0472">Membrane</keyword>
<sequence>MVSLADLLPPAKGILPYYMLFYCLQLSLLAIGNSAQNYLTLHYSRRVYNGKFVKNPSLPPRSEKYNPEDSVKKFVPAPAGAKESETLDQGTPLAARCFGTWTLLTSVVRLYCAYHLHYAHMYDLAIWTYVIALGHFASELFVFKSMTFGVPQAFPFTLATVALIWMPQVRSFYVEAP</sequence>
<feature type="transmembrane region" description="Helical" evidence="13">
    <location>
        <begin position="124"/>
        <end position="143"/>
    </location>
</feature>
<evidence type="ECO:0000313" key="15">
    <source>
        <dbReference type="Proteomes" id="UP000613401"/>
    </source>
</evidence>
<evidence type="ECO:0000313" key="14">
    <source>
        <dbReference type="EMBL" id="KAF3798848.1"/>
    </source>
</evidence>
<organism evidence="14 15">
    <name type="scientific">Colletotrichum gloeosporioides</name>
    <name type="common">Anthracnose fungus</name>
    <name type="synonym">Glomerella cingulata</name>
    <dbReference type="NCBI Taxonomy" id="474922"/>
    <lineage>
        <taxon>Eukaryota</taxon>
        <taxon>Fungi</taxon>
        <taxon>Dikarya</taxon>
        <taxon>Ascomycota</taxon>
        <taxon>Pezizomycotina</taxon>
        <taxon>Sordariomycetes</taxon>
        <taxon>Hypocreomycetidae</taxon>
        <taxon>Glomerellales</taxon>
        <taxon>Glomerellaceae</taxon>
        <taxon>Colletotrichum</taxon>
        <taxon>Colletotrichum gloeosporioides species complex</taxon>
    </lineage>
</organism>
<evidence type="ECO:0000256" key="5">
    <source>
        <dbReference type="ARBA" id="ARBA00022824"/>
    </source>
</evidence>
<dbReference type="PANTHER" id="PTHR15451">
    <property type="entry name" value="ERGOSTEROL BIOSYNTHETIC PROTEIN 28-RELATED"/>
    <property type="match status" value="1"/>
</dbReference>
<evidence type="ECO:0000256" key="7">
    <source>
        <dbReference type="ARBA" id="ARBA00022989"/>
    </source>
</evidence>
<reference evidence="14" key="2">
    <citation type="submission" date="2020-03" db="EMBL/GenBank/DDBJ databases">
        <authorList>
            <person name="Fu F.-F."/>
            <person name="Chen J."/>
        </authorList>
    </citation>
    <scope>NUCLEOTIDE SEQUENCE</scope>
    <source>
        <strain evidence="14">Lc1</strain>
    </source>
</reference>
<evidence type="ECO:0000256" key="1">
    <source>
        <dbReference type="ARBA" id="ARBA00004477"/>
    </source>
</evidence>
<feature type="transmembrane region" description="Helical" evidence="13">
    <location>
        <begin position="149"/>
        <end position="166"/>
    </location>
</feature>
<keyword evidence="4 13" id="KW-0812">Transmembrane</keyword>
<comment type="subcellular location">
    <subcellularLocation>
        <location evidence="1">Endoplasmic reticulum membrane</location>
        <topology evidence="1">Multi-pass membrane protein</topology>
    </subcellularLocation>
</comment>
<keyword evidence="11" id="KW-1207">Sterol metabolism</keyword>
<dbReference type="GO" id="GO:0005789">
    <property type="term" value="C:endoplasmic reticulum membrane"/>
    <property type="evidence" value="ECO:0007669"/>
    <property type="project" value="UniProtKB-SubCell"/>
</dbReference>
<evidence type="ECO:0000256" key="4">
    <source>
        <dbReference type="ARBA" id="ARBA00022692"/>
    </source>
</evidence>
<evidence type="ECO:0000256" key="12">
    <source>
        <dbReference type="ARBA" id="ARBA00023221"/>
    </source>
</evidence>
<dbReference type="Pfam" id="PF03694">
    <property type="entry name" value="Erg28"/>
    <property type="match status" value="1"/>
</dbReference>
<keyword evidence="7 13" id="KW-1133">Transmembrane helix</keyword>
<keyword evidence="5" id="KW-0256">Endoplasmic reticulum</keyword>
<evidence type="ECO:0000256" key="2">
    <source>
        <dbReference type="ARBA" id="ARBA00005377"/>
    </source>
</evidence>
<dbReference type="InterPro" id="IPR005352">
    <property type="entry name" value="Erg28"/>
</dbReference>
<comment type="similarity">
    <text evidence="2">Belongs to the ERG28 family.</text>
</comment>
<accession>A0A8H4C818</accession>
<dbReference type="Proteomes" id="UP000613401">
    <property type="component" value="Unassembled WGS sequence"/>
</dbReference>
<dbReference type="GO" id="GO:0016126">
    <property type="term" value="P:sterol biosynthetic process"/>
    <property type="evidence" value="ECO:0007669"/>
    <property type="project" value="UniProtKB-KW"/>
</dbReference>
<keyword evidence="12" id="KW-0753">Steroid metabolism</keyword>
<gene>
    <name evidence="14" type="ORF">GCG54_00008306</name>
</gene>
<evidence type="ECO:0000256" key="6">
    <source>
        <dbReference type="ARBA" id="ARBA00022955"/>
    </source>
</evidence>
<keyword evidence="15" id="KW-1185">Reference proteome</keyword>
<dbReference type="PANTHER" id="PTHR15451:SF19">
    <property type="entry name" value="ERGOSTEROL BIOSYNTHETIC PROTEIN 28 HOMOLOG"/>
    <property type="match status" value="1"/>
</dbReference>
<dbReference type="GO" id="GO:0030674">
    <property type="term" value="F:protein-macromolecule adaptor activity"/>
    <property type="evidence" value="ECO:0007669"/>
    <property type="project" value="TreeGrafter"/>
</dbReference>
<keyword evidence="9" id="KW-0443">Lipid metabolism</keyword>
<keyword evidence="6" id="KW-0752">Steroid biosynthesis</keyword>
<proteinExistence type="inferred from homology"/>
<evidence type="ECO:0000256" key="9">
    <source>
        <dbReference type="ARBA" id="ARBA00023098"/>
    </source>
</evidence>
<comment type="caution">
    <text evidence="14">The sequence shown here is derived from an EMBL/GenBank/DDBJ whole genome shotgun (WGS) entry which is preliminary data.</text>
</comment>
<protein>
    <submittedName>
        <fullName evidence="14">Putative ergosterol biosynthetic protein 28</fullName>
    </submittedName>
</protein>
<keyword evidence="3" id="KW-0444">Lipid biosynthesis</keyword>
<dbReference type="GeneID" id="69015447"/>
<feature type="transmembrane region" description="Helical" evidence="13">
    <location>
        <begin position="15"/>
        <end position="35"/>
    </location>
</feature>
<evidence type="ECO:0000256" key="10">
    <source>
        <dbReference type="ARBA" id="ARBA00023136"/>
    </source>
</evidence>
<evidence type="ECO:0000256" key="13">
    <source>
        <dbReference type="SAM" id="Phobius"/>
    </source>
</evidence>
<evidence type="ECO:0000256" key="11">
    <source>
        <dbReference type="ARBA" id="ARBA00023166"/>
    </source>
</evidence>
<evidence type="ECO:0000256" key="3">
    <source>
        <dbReference type="ARBA" id="ARBA00022516"/>
    </source>
</evidence>
<dbReference type="AlphaFoldDB" id="A0A8H4C818"/>
<name>A0A8H4C818_COLGL</name>
<dbReference type="RefSeq" id="XP_045258008.1">
    <property type="nucleotide sequence ID" value="XM_045408274.1"/>
</dbReference>